<keyword evidence="2" id="KW-0812">Transmembrane</keyword>
<keyword evidence="4" id="KW-1185">Reference proteome</keyword>
<name>A0A552WVV6_9MICO</name>
<organism evidence="3 4">
    <name type="scientific">Georgenia yuyongxinii</name>
    <dbReference type="NCBI Taxonomy" id="2589797"/>
    <lineage>
        <taxon>Bacteria</taxon>
        <taxon>Bacillati</taxon>
        <taxon>Actinomycetota</taxon>
        <taxon>Actinomycetes</taxon>
        <taxon>Micrococcales</taxon>
        <taxon>Bogoriellaceae</taxon>
        <taxon>Georgenia</taxon>
    </lineage>
</organism>
<comment type="caution">
    <text evidence="3">The sequence shown here is derived from an EMBL/GenBank/DDBJ whole genome shotgun (WGS) entry which is preliminary data.</text>
</comment>
<keyword evidence="2" id="KW-1133">Transmembrane helix</keyword>
<feature type="transmembrane region" description="Helical" evidence="2">
    <location>
        <begin position="235"/>
        <end position="253"/>
    </location>
</feature>
<dbReference type="AlphaFoldDB" id="A0A552WVV6"/>
<feature type="region of interest" description="Disordered" evidence="1">
    <location>
        <begin position="1"/>
        <end position="20"/>
    </location>
</feature>
<dbReference type="EMBL" id="VJXR01000005">
    <property type="protein sequence ID" value="TRW46970.1"/>
    <property type="molecule type" value="Genomic_DNA"/>
</dbReference>
<gene>
    <name evidence="3" type="ORF">FJ693_03030</name>
</gene>
<feature type="transmembrane region" description="Helical" evidence="2">
    <location>
        <begin position="47"/>
        <end position="68"/>
    </location>
</feature>
<feature type="transmembrane region" description="Helical" evidence="2">
    <location>
        <begin position="139"/>
        <end position="159"/>
    </location>
</feature>
<evidence type="ECO:0000313" key="4">
    <source>
        <dbReference type="Proteomes" id="UP000318693"/>
    </source>
</evidence>
<keyword evidence="2" id="KW-0472">Membrane</keyword>
<evidence type="ECO:0000313" key="3">
    <source>
        <dbReference type="EMBL" id="TRW46970.1"/>
    </source>
</evidence>
<dbReference type="Pfam" id="PF13398">
    <property type="entry name" value="Peptidase_M50B"/>
    <property type="match status" value="1"/>
</dbReference>
<proteinExistence type="predicted"/>
<reference evidence="3 4" key="1">
    <citation type="submission" date="2019-07" db="EMBL/GenBank/DDBJ databases">
        <title>Georgenia wutianyii sp. nov. and Georgenia *** sp. nov. isolated from plateau pika (Ochotona curzoniae) in the Qinghai-Tibet plateau of China.</title>
        <authorList>
            <person name="Tian Z."/>
        </authorList>
    </citation>
    <scope>NUCLEOTIDE SEQUENCE [LARGE SCALE GENOMIC DNA]</scope>
    <source>
        <strain evidence="3 4">Z446</strain>
    </source>
</reference>
<protein>
    <submittedName>
        <fullName evidence="3">M50 family metallopeptidase</fullName>
    </submittedName>
</protein>
<sequence length="263" mass="27185">MVQVGAGASRPTRGPREDGRVDDVATAVGRWWGQVWARLQPDAVGDVGAVVLLVLGAVAAVALVPPVWRQARVLVTVVHELGHAVVGVLCGRRFTGLVLRGDMSGHAVTVGPARGAGRVLSTWAGYPAPAVVGALSVQAAAAGWAPPVLGVTAVMLLGAVVRVRSWYTSAVMVALTAVTAALWWWGPATLQAAVVLGMGVFLVVGAWRHLGAVLSRPSPGSDPAVLGQLTWLPRPVWLLSFAVVLAAATWWALGPVRALAGWA</sequence>
<evidence type="ECO:0000256" key="1">
    <source>
        <dbReference type="SAM" id="MobiDB-lite"/>
    </source>
</evidence>
<accession>A0A552WVV6</accession>
<feature type="transmembrane region" description="Helical" evidence="2">
    <location>
        <begin position="192"/>
        <end position="214"/>
    </location>
</feature>
<feature type="transmembrane region" description="Helical" evidence="2">
    <location>
        <begin position="166"/>
        <end position="186"/>
    </location>
</feature>
<dbReference type="Proteomes" id="UP000318693">
    <property type="component" value="Unassembled WGS sequence"/>
</dbReference>
<evidence type="ECO:0000256" key="2">
    <source>
        <dbReference type="SAM" id="Phobius"/>
    </source>
</evidence>
<dbReference type="InterPro" id="IPR049500">
    <property type="entry name" value="Peptidase_M50B-like"/>
</dbReference>